<dbReference type="AlphaFoldDB" id="A0A645D7H6"/>
<sequence length="91" mass="9859">MPLPVSSGAAEYPKNIYEEMRKSFDLRVIPASTIAKSLGNIRCTNIVLLGALVRAFGLEAIDWNAALSASVPPKVLEMNLKAFDAGYKFEG</sequence>
<evidence type="ECO:0000259" key="2">
    <source>
        <dbReference type="Pfam" id="PF01558"/>
    </source>
</evidence>
<comment type="caution">
    <text evidence="3">The sequence shown here is derived from an EMBL/GenBank/DDBJ whole genome shotgun (WGS) entry which is preliminary data.</text>
</comment>
<name>A0A645D7H6_9ZZZZ</name>
<dbReference type="GO" id="GO:0016903">
    <property type="term" value="F:oxidoreductase activity, acting on the aldehyde or oxo group of donors"/>
    <property type="evidence" value="ECO:0007669"/>
    <property type="project" value="InterPro"/>
</dbReference>
<dbReference type="Gene3D" id="3.40.920.10">
    <property type="entry name" value="Pyruvate-ferredoxin oxidoreductase, PFOR, domain III"/>
    <property type="match status" value="1"/>
</dbReference>
<proteinExistence type="predicted"/>
<dbReference type="SUPFAM" id="SSF53323">
    <property type="entry name" value="Pyruvate-ferredoxin oxidoreductase, PFOR, domain III"/>
    <property type="match status" value="1"/>
</dbReference>
<feature type="domain" description="Pyruvate/ketoisovalerate oxidoreductase catalytic" evidence="2">
    <location>
        <begin position="21"/>
        <end position="87"/>
    </location>
</feature>
<dbReference type="InterPro" id="IPR052198">
    <property type="entry name" value="IorB_Oxidoreductase"/>
</dbReference>
<dbReference type="PANTHER" id="PTHR43854:SF1">
    <property type="entry name" value="INDOLEPYRUVATE OXIDOREDUCTASE SUBUNIT IORB"/>
    <property type="match status" value="1"/>
</dbReference>
<dbReference type="EMBL" id="VSSQ01033654">
    <property type="protein sequence ID" value="MPM85316.1"/>
    <property type="molecule type" value="Genomic_DNA"/>
</dbReference>
<dbReference type="PANTHER" id="PTHR43854">
    <property type="entry name" value="INDOLEPYRUVATE OXIDOREDUCTASE SUBUNIT IORB"/>
    <property type="match status" value="1"/>
</dbReference>
<dbReference type="Pfam" id="PF01558">
    <property type="entry name" value="POR"/>
    <property type="match status" value="1"/>
</dbReference>
<gene>
    <name evidence="3" type="ORF">SDC9_132394</name>
</gene>
<reference evidence="3" key="1">
    <citation type="submission" date="2019-08" db="EMBL/GenBank/DDBJ databases">
        <authorList>
            <person name="Kucharzyk K."/>
            <person name="Murdoch R.W."/>
            <person name="Higgins S."/>
            <person name="Loffler F."/>
        </authorList>
    </citation>
    <scope>NUCLEOTIDE SEQUENCE</scope>
</reference>
<accession>A0A645D7H6</accession>
<protein>
    <recommendedName>
        <fullName evidence="2">Pyruvate/ketoisovalerate oxidoreductase catalytic domain-containing protein</fullName>
    </recommendedName>
</protein>
<evidence type="ECO:0000313" key="3">
    <source>
        <dbReference type="EMBL" id="MPM85316.1"/>
    </source>
</evidence>
<evidence type="ECO:0000256" key="1">
    <source>
        <dbReference type="ARBA" id="ARBA00023002"/>
    </source>
</evidence>
<organism evidence="3">
    <name type="scientific">bioreactor metagenome</name>
    <dbReference type="NCBI Taxonomy" id="1076179"/>
    <lineage>
        <taxon>unclassified sequences</taxon>
        <taxon>metagenomes</taxon>
        <taxon>ecological metagenomes</taxon>
    </lineage>
</organism>
<dbReference type="InterPro" id="IPR002869">
    <property type="entry name" value="Pyrv_flavodox_OxRed_cen"/>
</dbReference>
<dbReference type="InterPro" id="IPR019752">
    <property type="entry name" value="Pyrv/ketoisovalerate_OxRed_cat"/>
</dbReference>
<keyword evidence="1" id="KW-0560">Oxidoreductase</keyword>